<evidence type="ECO:0000256" key="2">
    <source>
        <dbReference type="ARBA" id="ARBA00022692"/>
    </source>
</evidence>
<evidence type="ECO:0000256" key="9">
    <source>
        <dbReference type="SAM" id="Phobius"/>
    </source>
</evidence>
<keyword evidence="8" id="KW-0175">Coiled coil</keyword>
<dbReference type="SUPFAM" id="SSF58104">
    <property type="entry name" value="Methyl-accepting chemotaxis protein (MCP) signaling domain"/>
    <property type="match status" value="1"/>
</dbReference>
<proteinExistence type="inferred from homology"/>
<gene>
    <name evidence="12" type="ORF">GCM10007071_32870</name>
</gene>
<dbReference type="Gene3D" id="1.10.287.950">
    <property type="entry name" value="Methyl-accepting chemotaxis protein"/>
    <property type="match status" value="1"/>
</dbReference>
<feature type="domain" description="Methyl-accepting transducer" evidence="10">
    <location>
        <begin position="357"/>
        <end position="593"/>
    </location>
</feature>
<evidence type="ECO:0000256" key="4">
    <source>
        <dbReference type="ARBA" id="ARBA00023136"/>
    </source>
</evidence>
<evidence type="ECO:0000313" key="13">
    <source>
        <dbReference type="Proteomes" id="UP000601597"/>
    </source>
</evidence>
<feature type="domain" description="HAMP" evidence="11">
    <location>
        <begin position="298"/>
        <end position="352"/>
    </location>
</feature>
<feature type="transmembrane region" description="Helical" evidence="9">
    <location>
        <begin position="273"/>
        <end position="293"/>
    </location>
</feature>
<dbReference type="Proteomes" id="UP000601597">
    <property type="component" value="Unassembled WGS sequence"/>
</dbReference>
<evidence type="ECO:0000256" key="7">
    <source>
        <dbReference type="PROSITE-ProRule" id="PRU00284"/>
    </source>
</evidence>
<comment type="subcellular location">
    <subcellularLocation>
        <location evidence="1">Membrane</location>
        <topology evidence="1">Multi-pass membrane protein</topology>
    </subcellularLocation>
</comment>
<evidence type="ECO:0000256" key="3">
    <source>
        <dbReference type="ARBA" id="ARBA00022989"/>
    </source>
</evidence>
<dbReference type="PANTHER" id="PTHR32089">
    <property type="entry name" value="METHYL-ACCEPTING CHEMOTAXIS PROTEIN MCPB"/>
    <property type="match status" value="1"/>
</dbReference>
<evidence type="ECO:0000256" key="5">
    <source>
        <dbReference type="ARBA" id="ARBA00023224"/>
    </source>
</evidence>
<evidence type="ECO:0000256" key="6">
    <source>
        <dbReference type="ARBA" id="ARBA00029447"/>
    </source>
</evidence>
<evidence type="ECO:0000259" key="10">
    <source>
        <dbReference type="PROSITE" id="PS50111"/>
    </source>
</evidence>
<comment type="similarity">
    <text evidence="6">Belongs to the methyl-accepting chemotaxis (MCP) protein family.</text>
</comment>
<keyword evidence="5 7" id="KW-0807">Transducer</keyword>
<dbReference type="SMART" id="SM00283">
    <property type="entry name" value="MA"/>
    <property type="match status" value="1"/>
</dbReference>
<organism evidence="12 13">
    <name type="scientific">Marinobacter zhanjiangensis</name>
    <dbReference type="NCBI Taxonomy" id="578215"/>
    <lineage>
        <taxon>Bacteria</taxon>
        <taxon>Pseudomonadati</taxon>
        <taxon>Pseudomonadota</taxon>
        <taxon>Gammaproteobacteria</taxon>
        <taxon>Pseudomonadales</taxon>
        <taxon>Marinobacteraceae</taxon>
        <taxon>Marinobacter</taxon>
    </lineage>
</organism>
<dbReference type="PROSITE" id="PS50885">
    <property type="entry name" value="HAMP"/>
    <property type="match status" value="1"/>
</dbReference>
<evidence type="ECO:0000259" key="11">
    <source>
        <dbReference type="PROSITE" id="PS50885"/>
    </source>
</evidence>
<dbReference type="PROSITE" id="PS50111">
    <property type="entry name" value="CHEMOTAXIS_TRANSDUC_2"/>
    <property type="match status" value="1"/>
</dbReference>
<dbReference type="EMBL" id="BMXV01000008">
    <property type="protein sequence ID" value="GGY82805.1"/>
    <property type="molecule type" value="Genomic_DNA"/>
</dbReference>
<protein>
    <submittedName>
        <fullName evidence="12">Methyl-accepting chemotaxis protein</fullName>
    </submittedName>
</protein>
<keyword evidence="13" id="KW-1185">Reference proteome</keyword>
<reference evidence="13" key="1">
    <citation type="journal article" date="2019" name="Int. J. Syst. Evol. Microbiol.">
        <title>The Global Catalogue of Microorganisms (GCM) 10K type strain sequencing project: providing services to taxonomists for standard genome sequencing and annotation.</title>
        <authorList>
            <consortium name="The Broad Institute Genomics Platform"/>
            <consortium name="The Broad Institute Genome Sequencing Center for Infectious Disease"/>
            <person name="Wu L."/>
            <person name="Ma J."/>
        </authorList>
    </citation>
    <scope>NUCLEOTIDE SEQUENCE [LARGE SCALE GENOMIC DNA]</scope>
    <source>
        <strain evidence="13">KCTC 22280</strain>
    </source>
</reference>
<keyword evidence="2 9" id="KW-0812">Transmembrane</keyword>
<feature type="coiled-coil region" evidence="8">
    <location>
        <begin position="220"/>
        <end position="250"/>
    </location>
</feature>
<dbReference type="SMART" id="SM00304">
    <property type="entry name" value="HAMP"/>
    <property type="match status" value="1"/>
</dbReference>
<evidence type="ECO:0000313" key="12">
    <source>
        <dbReference type="EMBL" id="GGY82805.1"/>
    </source>
</evidence>
<evidence type="ECO:0000256" key="1">
    <source>
        <dbReference type="ARBA" id="ARBA00004141"/>
    </source>
</evidence>
<evidence type="ECO:0000256" key="8">
    <source>
        <dbReference type="SAM" id="Coils"/>
    </source>
</evidence>
<keyword evidence="3 9" id="KW-1133">Transmembrane helix</keyword>
<feature type="coiled-coil region" evidence="8">
    <location>
        <begin position="403"/>
        <end position="455"/>
    </location>
</feature>
<accession>A0ABQ3B7G2</accession>
<dbReference type="InterPro" id="IPR003660">
    <property type="entry name" value="HAMP_dom"/>
</dbReference>
<dbReference type="CDD" id="cd06225">
    <property type="entry name" value="HAMP"/>
    <property type="match status" value="1"/>
</dbReference>
<sequence length="630" mass="68209">MKRMLSLSWRQKFWLLIGATLVGLVLVALAALRGLDQVSESYEARSVANAYENASLTLWNEWLKAESLSADLDTDDAERYQQLLDALRQQADELVSLTDSIADEQIRSMAAQIEERIGQYVELRRQWLEHRQTLGLSSSEGIHGDLTSAMDEGLREISISIMDEDIELAMTAYSDYLNNFTPASAEQTNQAIAGMQEVIVSMDWEENDLGLAVSAFSDAFERAENQINSIRDTEQRLAKLGADLEAMIESQNQSLESGLIARTIASAEQARSASAWLIIIVSAVVLMFLVVTLTQASRTLVSRLHDAVGLLSRVAGGDLSQRLRVGHNPNDEFNALGSASNQMVDDVSGVIREVLDGNRDLSRLQGELQDLVSQMSSNGEQVEAQTEQAAAAVQEISHTAADIAKLTNTVNHSTREANEAAQQGAQVVRSNGEVMQDLSRKIRQTHEQVESLSKTGEKVNTIVGTINGLAEQTNLLALNAAIEAARAGEAGRGFSVVADEVRSLAEKTVSATSGIADIVEALNRETREIASLMEQGLQQASSGEKSAGEAVSVIERITVSIQSLAGDMEQVVSSVEGISSTTEEIAQKVEHIHGHALESRSIRGHLENHARALGDCSGTLNQTSSGFRLS</sequence>
<comment type="caution">
    <text evidence="12">The sequence shown here is derived from an EMBL/GenBank/DDBJ whole genome shotgun (WGS) entry which is preliminary data.</text>
</comment>
<dbReference type="InterPro" id="IPR004089">
    <property type="entry name" value="MCPsignal_dom"/>
</dbReference>
<name>A0ABQ3B7G2_9GAMM</name>
<feature type="coiled-coil region" evidence="8">
    <location>
        <begin position="70"/>
        <end position="97"/>
    </location>
</feature>
<dbReference type="PANTHER" id="PTHR32089:SF119">
    <property type="entry name" value="METHYL-ACCEPTING CHEMOTAXIS PROTEIN CTPL"/>
    <property type="match status" value="1"/>
</dbReference>
<keyword evidence="4 9" id="KW-0472">Membrane</keyword>
<dbReference type="Pfam" id="PF00015">
    <property type="entry name" value="MCPsignal"/>
    <property type="match status" value="1"/>
</dbReference>